<dbReference type="Proteomes" id="UP000813672">
    <property type="component" value="Unassembled WGS sequence"/>
</dbReference>
<protein>
    <submittedName>
        <fullName evidence="1">Phosphonate C-P lyase system protein PhnH</fullName>
    </submittedName>
</protein>
<dbReference type="NCBIfam" id="TIGR03292">
    <property type="entry name" value="PhnH_redo"/>
    <property type="match status" value="1"/>
</dbReference>
<evidence type="ECO:0000313" key="2">
    <source>
        <dbReference type="Proteomes" id="UP000813672"/>
    </source>
</evidence>
<dbReference type="SUPFAM" id="SSF159709">
    <property type="entry name" value="PhnH-like"/>
    <property type="match status" value="1"/>
</dbReference>
<name>A0A9Q3ZM46_9RHOB</name>
<proteinExistence type="predicted"/>
<comment type="caution">
    <text evidence="1">The sequence shown here is derived from an EMBL/GenBank/DDBJ whole genome shotgun (WGS) entry which is preliminary data.</text>
</comment>
<keyword evidence="1" id="KW-0456">Lyase</keyword>
<accession>A0A9Q3ZM46</accession>
<organism evidence="1 2">
    <name type="scientific">Ruegeria pomeroyi</name>
    <dbReference type="NCBI Taxonomy" id="89184"/>
    <lineage>
        <taxon>Bacteria</taxon>
        <taxon>Pseudomonadati</taxon>
        <taxon>Pseudomonadota</taxon>
        <taxon>Alphaproteobacteria</taxon>
        <taxon>Rhodobacterales</taxon>
        <taxon>Roseobacteraceae</taxon>
        <taxon>Ruegeria</taxon>
    </lineage>
</organism>
<reference evidence="1" key="1">
    <citation type="journal article" date="2021" name="Environ. Microbiol.">
        <title>Cryptic niche differentiation of novel sediment ecotypes of Rugeria pomeroyi correlates with nitrate respiration.</title>
        <authorList>
            <person name="Lin X."/>
            <person name="McNichol J."/>
            <person name="Chu X."/>
            <person name="Qian Y."/>
            <person name="Luo H."/>
        </authorList>
    </citation>
    <scope>NUCLEOTIDE SEQUENCE</scope>
    <source>
        <strain evidence="1">SZCCDBB064</strain>
    </source>
</reference>
<dbReference type="InterPro" id="IPR008772">
    <property type="entry name" value="Phosphonate_metab_PhnH"/>
</dbReference>
<dbReference type="Gene3D" id="3.40.50.11310">
    <property type="entry name" value="Bacterial phosphonate metabolism protein PhnH"/>
    <property type="match status" value="1"/>
</dbReference>
<dbReference type="InterPro" id="IPR038058">
    <property type="entry name" value="PhnH-like_sp"/>
</dbReference>
<dbReference type="AlphaFoldDB" id="A0A9Q3ZM46"/>
<dbReference type="EMBL" id="JAGQAF010000005">
    <property type="protein sequence ID" value="MCE8537690.1"/>
    <property type="molecule type" value="Genomic_DNA"/>
</dbReference>
<dbReference type="PIRSF" id="PIRSF020680">
    <property type="entry name" value="PhnH"/>
    <property type="match status" value="1"/>
</dbReference>
<dbReference type="RefSeq" id="WP_234219576.1">
    <property type="nucleotide sequence ID" value="NZ_JAGQAF010000005.1"/>
</dbReference>
<dbReference type="Pfam" id="PF05845">
    <property type="entry name" value="PhnH"/>
    <property type="match status" value="1"/>
</dbReference>
<evidence type="ECO:0000313" key="1">
    <source>
        <dbReference type="EMBL" id="MCE8537690.1"/>
    </source>
</evidence>
<gene>
    <name evidence="1" type="primary">phnH</name>
    <name evidence="1" type="ORF">KBY27_09495</name>
</gene>
<dbReference type="GO" id="GO:0016829">
    <property type="term" value="F:lyase activity"/>
    <property type="evidence" value="ECO:0007669"/>
    <property type="project" value="UniProtKB-KW"/>
</dbReference>
<sequence>MDGSSLYSGGFRDAPVDAAHAFRAAMTAMARPGDIRRIAGAAPPAPLSVAAGTLLLTLCDPETRVHLAGAADSDAVRQWLSFHTGAPLVEAAEADFALGSWADLIPLSRYRIGTPEYPDRSATLIVECDALENAGAVLTGPGIRDTARLSLPDAGALQGNAILYPLGCDFFFTCGDRVAALPRSTTIRVEG</sequence>
<dbReference type="GO" id="GO:0019634">
    <property type="term" value="P:organic phosphonate metabolic process"/>
    <property type="evidence" value="ECO:0007669"/>
    <property type="project" value="InterPro"/>
</dbReference>